<dbReference type="AlphaFoldDB" id="A0A5B7CJE1"/>
<organism evidence="1 2">
    <name type="scientific">Portunus trituberculatus</name>
    <name type="common">Swimming crab</name>
    <name type="synonym">Neptunus trituberculatus</name>
    <dbReference type="NCBI Taxonomy" id="210409"/>
    <lineage>
        <taxon>Eukaryota</taxon>
        <taxon>Metazoa</taxon>
        <taxon>Ecdysozoa</taxon>
        <taxon>Arthropoda</taxon>
        <taxon>Crustacea</taxon>
        <taxon>Multicrustacea</taxon>
        <taxon>Malacostraca</taxon>
        <taxon>Eumalacostraca</taxon>
        <taxon>Eucarida</taxon>
        <taxon>Decapoda</taxon>
        <taxon>Pleocyemata</taxon>
        <taxon>Brachyura</taxon>
        <taxon>Eubrachyura</taxon>
        <taxon>Portunoidea</taxon>
        <taxon>Portunidae</taxon>
        <taxon>Portuninae</taxon>
        <taxon>Portunus</taxon>
    </lineage>
</organism>
<dbReference type="EMBL" id="VSRR010000070">
    <property type="protein sequence ID" value="MPC09450.1"/>
    <property type="molecule type" value="Genomic_DNA"/>
</dbReference>
<comment type="caution">
    <text evidence="1">The sequence shown here is derived from an EMBL/GenBank/DDBJ whole genome shotgun (WGS) entry which is preliminary data.</text>
</comment>
<evidence type="ECO:0000313" key="2">
    <source>
        <dbReference type="Proteomes" id="UP000324222"/>
    </source>
</evidence>
<dbReference type="Proteomes" id="UP000324222">
    <property type="component" value="Unassembled WGS sequence"/>
</dbReference>
<reference evidence="1 2" key="1">
    <citation type="submission" date="2019-05" db="EMBL/GenBank/DDBJ databases">
        <title>Another draft genome of Portunus trituberculatus and its Hox gene families provides insights of decapod evolution.</title>
        <authorList>
            <person name="Jeong J.-H."/>
            <person name="Song I."/>
            <person name="Kim S."/>
            <person name="Choi T."/>
            <person name="Kim D."/>
            <person name="Ryu S."/>
            <person name="Kim W."/>
        </authorList>
    </citation>
    <scope>NUCLEOTIDE SEQUENCE [LARGE SCALE GENOMIC DNA]</scope>
    <source>
        <tissue evidence="1">Muscle</tissue>
    </source>
</reference>
<keyword evidence="2" id="KW-1185">Reference proteome</keyword>
<evidence type="ECO:0000313" key="1">
    <source>
        <dbReference type="EMBL" id="MPC09450.1"/>
    </source>
</evidence>
<name>A0A5B7CJE1_PORTR</name>
<proteinExistence type="predicted"/>
<accession>A0A5B7CJE1</accession>
<protein>
    <submittedName>
        <fullName evidence="1">Uncharacterized protein</fullName>
    </submittedName>
</protein>
<sequence length="62" mass="6804">MVMAAPFSPGRRLTGRLILASQGGARPTAAPHPHYCSCQLCHQRNSGPTIREKRVLSYAKRT</sequence>
<gene>
    <name evidence="1" type="ORF">E2C01_002062</name>
</gene>